<dbReference type="PROSITE" id="PS50858">
    <property type="entry name" value="BSD"/>
    <property type="match status" value="1"/>
</dbReference>
<evidence type="ECO:0000313" key="3">
    <source>
        <dbReference type="Proteomes" id="UP000594261"/>
    </source>
</evidence>
<reference evidence="2 3" key="1">
    <citation type="journal article" date="2016" name="G3 (Bethesda)">
        <title>First Draft Assembly and Annotation of the Genome of a California Endemic Oak Quercus lobata Nee (Fagaceae).</title>
        <authorList>
            <person name="Sork V.L."/>
            <person name="Fitz-Gibbon S.T."/>
            <person name="Puiu D."/>
            <person name="Crepeau M."/>
            <person name="Gugger P.F."/>
            <person name="Sherman R."/>
            <person name="Stevens K."/>
            <person name="Langley C.H."/>
            <person name="Pellegrini M."/>
            <person name="Salzberg S.L."/>
        </authorList>
    </citation>
    <scope>NUCLEOTIDE SEQUENCE [LARGE SCALE GENOMIC DNA]</scope>
    <source>
        <strain evidence="2 3">cv. SW786</strain>
    </source>
</reference>
<keyword evidence="3" id="KW-1185">Reference proteome</keyword>
<reference evidence="2" key="2">
    <citation type="submission" date="2021-01" db="UniProtKB">
        <authorList>
            <consortium name="EnsemblPlants"/>
        </authorList>
    </citation>
    <scope>IDENTIFICATION</scope>
</reference>
<sequence length="134" mass="15708">MSKAQEEHVLAIQYLAPRLVALRIELCLCHMSERSFWKVYFGFSDGQEPYEADLGHLLAFCVAGRDMWRARVPLVCFCIVETHHPDRVLRQFGLAQEEPVLVDTSSRLHAIDLRGKVDKNWREEYALYIREWDT</sequence>
<dbReference type="InterPro" id="IPR005607">
    <property type="entry name" value="BSD_dom"/>
</dbReference>
<accession>A0A7N2MB97</accession>
<protein>
    <recommendedName>
        <fullName evidence="1">BSD domain-containing protein</fullName>
    </recommendedName>
</protein>
<dbReference type="PANTHER" id="PTHR31923">
    <property type="entry name" value="BSD DOMAIN-CONTAINING PROTEIN"/>
    <property type="match status" value="1"/>
</dbReference>
<organism evidence="2 3">
    <name type="scientific">Quercus lobata</name>
    <name type="common">Valley oak</name>
    <dbReference type="NCBI Taxonomy" id="97700"/>
    <lineage>
        <taxon>Eukaryota</taxon>
        <taxon>Viridiplantae</taxon>
        <taxon>Streptophyta</taxon>
        <taxon>Embryophyta</taxon>
        <taxon>Tracheophyta</taxon>
        <taxon>Spermatophyta</taxon>
        <taxon>Magnoliopsida</taxon>
        <taxon>eudicotyledons</taxon>
        <taxon>Gunneridae</taxon>
        <taxon>Pentapetalae</taxon>
        <taxon>rosids</taxon>
        <taxon>fabids</taxon>
        <taxon>Fagales</taxon>
        <taxon>Fagaceae</taxon>
        <taxon>Quercus</taxon>
    </lineage>
</organism>
<evidence type="ECO:0000313" key="2">
    <source>
        <dbReference type="EnsemblPlants" id="QL08p031423:mrna"/>
    </source>
</evidence>
<name>A0A7N2MB97_QUELO</name>
<feature type="domain" description="BSD" evidence="1">
    <location>
        <begin position="1"/>
        <end position="41"/>
    </location>
</feature>
<evidence type="ECO:0000259" key="1">
    <source>
        <dbReference type="PROSITE" id="PS50858"/>
    </source>
</evidence>
<dbReference type="Gramene" id="QL08p031423:mrna">
    <property type="protein sequence ID" value="QL08p031423:mrna"/>
    <property type="gene ID" value="QL08p031423"/>
</dbReference>
<dbReference type="Pfam" id="PF10536">
    <property type="entry name" value="PMD"/>
    <property type="match status" value="1"/>
</dbReference>
<dbReference type="Proteomes" id="UP000594261">
    <property type="component" value="Chromosome 8"/>
</dbReference>
<dbReference type="SUPFAM" id="SSF140383">
    <property type="entry name" value="BSD domain-like"/>
    <property type="match status" value="1"/>
</dbReference>
<dbReference type="PANTHER" id="PTHR31923:SF27">
    <property type="entry name" value="BSD DOMAIN-CONTAINING PROTEIN"/>
    <property type="match status" value="1"/>
</dbReference>
<dbReference type="InterPro" id="IPR035925">
    <property type="entry name" value="BSD_dom_sf"/>
</dbReference>
<dbReference type="AlphaFoldDB" id="A0A7N2MB97"/>
<proteinExistence type="predicted"/>
<dbReference type="EMBL" id="LRBV02000008">
    <property type="status" value="NOT_ANNOTATED_CDS"/>
    <property type="molecule type" value="Genomic_DNA"/>
</dbReference>
<dbReference type="InterPro" id="IPR019557">
    <property type="entry name" value="AminoTfrase-like_pln_mobile"/>
</dbReference>
<dbReference type="EnsemblPlants" id="QL08p031423:mrna">
    <property type="protein sequence ID" value="QL08p031423:mrna"/>
    <property type="gene ID" value="QL08p031423"/>
</dbReference>
<dbReference type="InParanoid" id="A0A7N2MB97"/>